<evidence type="ECO:0000256" key="1">
    <source>
        <dbReference type="SAM" id="MobiDB-lite"/>
    </source>
</evidence>
<organism evidence="3 4">
    <name type="scientific">Trifolium subterraneum</name>
    <name type="common">Subterranean clover</name>
    <dbReference type="NCBI Taxonomy" id="3900"/>
    <lineage>
        <taxon>Eukaryota</taxon>
        <taxon>Viridiplantae</taxon>
        <taxon>Streptophyta</taxon>
        <taxon>Embryophyta</taxon>
        <taxon>Tracheophyta</taxon>
        <taxon>Spermatophyta</taxon>
        <taxon>Magnoliopsida</taxon>
        <taxon>eudicotyledons</taxon>
        <taxon>Gunneridae</taxon>
        <taxon>Pentapetalae</taxon>
        <taxon>rosids</taxon>
        <taxon>fabids</taxon>
        <taxon>Fabales</taxon>
        <taxon>Fabaceae</taxon>
        <taxon>Papilionoideae</taxon>
        <taxon>50 kb inversion clade</taxon>
        <taxon>NPAAA clade</taxon>
        <taxon>Hologalegina</taxon>
        <taxon>IRL clade</taxon>
        <taxon>Trifolieae</taxon>
        <taxon>Trifolium</taxon>
    </lineage>
</organism>
<dbReference type="GO" id="GO:0046983">
    <property type="term" value="F:protein dimerization activity"/>
    <property type="evidence" value="ECO:0007669"/>
    <property type="project" value="InterPro"/>
</dbReference>
<dbReference type="SUPFAM" id="SSF53098">
    <property type="entry name" value="Ribonuclease H-like"/>
    <property type="match status" value="1"/>
</dbReference>
<name>A0A2Z6LK39_TRISU</name>
<feature type="compositionally biased region" description="Acidic residues" evidence="1">
    <location>
        <begin position="104"/>
        <end position="113"/>
    </location>
</feature>
<protein>
    <recommendedName>
        <fullName evidence="2">HAT C-terminal dimerisation domain-containing protein</fullName>
    </recommendedName>
</protein>
<dbReference type="AlphaFoldDB" id="A0A2Z6LK39"/>
<accession>A0A2Z6LK39</accession>
<keyword evidence="4" id="KW-1185">Reference proteome</keyword>
<dbReference type="Pfam" id="PF05699">
    <property type="entry name" value="Dimer_Tnp_hAT"/>
    <property type="match status" value="1"/>
</dbReference>
<dbReference type="OrthoDB" id="1433699at2759"/>
<dbReference type="InterPro" id="IPR008906">
    <property type="entry name" value="HATC_C_dom"/>
</dbReference>
<reference evidence="4" key="1">
    <citation type="journal article" date="2017" name="Front. Plant Sci.">
        <title>Climate Clever Clovers: New Paradigm to Reduce the Environmental Footprint of Ruminants by Breeding Low Methanogenic Forages Utilizing Haplotype Variation.</title>
        <authorList>
            <person name="Kaur P."/>
            <person name="Appels R."/>
            <person name="Bayer P.E."/>
            <person name="Keeble-Gagnere G."/>
            <person name="Wang J."/>
            <person name="Hirakawa H."/>
            <person name="Shirasawa K."/>
            <person name="Vercoe P."/>
            <person name="Stefanova K."/>
            <person name="Durmic Z."/>
            <person name="Nichols P."/>
            <person name="Revell C."/>
            <person name="Isobe S.N."/>
            <person name="Edwards D."/>
            <person name="Erskine W."/>
        </authorList>
    </citation>
    <scope>NUCLEOTIDE SEQUENCE [LARGE SCALE GENOMIC DNA]</scope>
    <source>
        <strain evidence="4">cv. Daliak</strain>
    </source>
</reference>
<dbReference type="Proteomes" id="UP000242715">
    <property type="component" value="Unassembled WGS sequence"/>
</dbReference>
<dbReference type="PANTHER" id="PTHR23272:SF166">
    <property type="entry name" value="ZINC FINGER BED DOMAIN-CONTAINING PROTEIN RICESLEEPER 2-LIKE ISOFORM X1"/>
    <property type="match status" value="1"/>
</dbReference>
<feature type="region of interest" description="Disordered" evidence="1">
    <location>
        <begin position="102"/>
        <end position="133"/>
    </location>
</feature>
<evidence type="ECO:0000313" key="4">
    <source>
        <dbReference type="Proteomes" id="UP000242715"/>
    </source>
</evidence>
<dbReference type="PANTHER" id="PTHR23272">
    <property type="entry name" value="BED FINGER-RELATED"/>
    <property type="match status" value="1"/>
</dbReference>
<feature type="compositionally biased region" description="Polar residues" evidence="1">
    <location>
        <begin position="117"/>
        <end position="133"/>
    </location>
</feature>
<evidence type="ECO:0000259" key="2">
    <source>
        <dbReference type="Pfam" id="PF05699"/>
    </source>
</evidence>
<proteinExistence type="predicted"/>
<feature type="domain" description="HAT C-terminal dimerisation" evidence="2">
    <location>
        <begin position="14"/>
        <end position="98"/>
    </location>
</feature>
<dbReference type="InterPro" id="IPR012337">
    <property type="entry name" value="RNaseH-like_sf"/>
</dbReference>
<evidence type="ECO:0000313" key="3">
    <source>
        <dbReference type="EMBL" id="GAU17465.1"/>
    </source>
</evidence>
<sequence>MHNHKLAYKHGKSELDIYLAEPTLDFEHYENLDVLKWWMDSYRRFSDLSLMARDLLGIPITTVASESAFSIGSIVLNKYRNRLLSDNVEALLCTRNWLHGFVSNDDDDDDDDGKDASPSTSKQASNSVVVDLD</sequence>
<dbReference type="EMBL" id="DF973171">
    <property type="protein sequence ID" value="GAU17465.1"/>
    <property type="molecule type" value="Genomic_DNA"/>
</dbReference>
<gene>
    <name evidence="3" type="ORF">TSUD_143190</name>
</gene>